<protein>
    <submittedName>
        <fullName evidence="3">Uncharacterized protein</fullName>
    </submittedName>
</protein>
<gene>
    <name evidence="3" type="ORF">L9F63_005178</name>
</gene>
<dbReference type="Proteomes" id="UP001233999">
    <property type="component" value="Unassembled WGS sequence"/>
</dbReference>
<feature type="compositionally biased region" description="Low complexity" evidence="1">
    <location>
        <begin position="215"/>
        <end position="228"/>
    </location>
</feature>
<evidence type="ECO:0000313" key="3">
    <source>
        <dbReference type="EMBL" id="KAJ9578601.1"/>
    </source>
</evidence>
<dbReference type="AlphaFoldDB" id="A0AAD7ZDQ6"/>
<keyword evidence="2" id="KW-0472">Membrane</keyword>
<organism evidence="3 4">
    <name type="scientific">Diploptera punctata</name>
    <name type="common">Pacific beetle cockroach</name>
    <dbReference type="NCBI Taxonomy" id="6984"/>
    <lineage>
        <taxon>Eukaryota</taxon>
        <taxon>Metazoa</taxon>
        <taxon>Ecdysozoa</taxon>
        <taxon>Arthropoda</taxon>
        <taxon>Hexapoda</taxon>
        <taxon>Insecta</taxon>
        <taxon>Pterygota</taxon>
        <taxon>Neoptera</taxon>
        <taxon>Polyneoptera</taxon>
        <taxon>Dictyoptera</taxon>
        <taxon>Blattodea</taxon>
        <taxon>Blaberoidea</taxon>
        <taxon>Blaberidae</taxon>
        <taxon>Diplopterinae</taxon>
        <taxon>Diploptera</taxon>
    </lineage>
</organism>
<reference evidence="3" key="1">
    <citation type="journal article" date="2023" name="IScience">
        <title>Live-bearing cockroach genome reveals convergent evolutionary mechanisms linked to viviparity in insects and beyond.</title>
        <authorList>
            <person name="Fouks B."/>
            <person name="Harrison M.C."/>
            <person name="Mikhailova A.A."/>
            <person name="Marchal E."/>
            <person name="English S."/>
            <person name="Carruthers M."/>
            <person name="Jennings E.C."/>
            <person name="Chiamaka E.L."/>
            <person name="Frigard R.A."/>
            <person name="Pippel M."/>
            <person name="Attardo G.M."/>
            <person name="Benoit J.B."/>
            <person name="Bornberg-Bauer E."/>
            <person name="Tobe S.S."/>
        </authorList>
    </citation>
    <scope>NUCLEOTIDE SEQUENCE</scope>
    <source>
        <strain evidence="3">Stay&amp;Tobe</strain>
    </source>
</reference>
<sequence length="303" mass="32685">MHFWIDKRSQTCGFSGRHRVPASLSAAGCGQTQRRQRRRSRGKPMVTPVHRFQPIECVGGGIGGQHGTRRNLHHHQQLQHHHHRQLHNCLPPAYGGLTSPAGGMRSTGPHAVELDSSVFLDLPLDGTGDPNAPHNNHQLEPQLMTVGSRLKCGMWASFALATVFVAGAKFYFDHQGAGLEVLVFCTLLVVFLLAGCTVSLCRSKATRDLITAAVTSSSQPPHSTTSHQGQMQAHDLETASSEDMGLDQSSAPPTGPSQAPLPAPEPPPPPYHIAILLPQQNRNLDPVHGNDESPPPSYDKAVS</sequence>
<feature type="transmembrane region" description="Helical" evidence="2">
    <location>
        <begin position="152"/>
        <end position="172"/>
    </location>
</feature>
<comment type="caution">
    <text evidence="3">The sequence shown here is derived from an EMBL/GenBank/DDBJ whole genome shotgun (WGS) entry which is preliminary data.</text>
</comment>
<keyword evidence="2" id="KW-0812">Transmembrane</keyword>
<keyword evidence="2" id="KW-1133">Transmembrane helix</keyword>
<accession>A0AAD7ZDQ6</accession>
<keyword evidence="4" id="KW-1185">Reference proteome</keyword>
<feature type="region of interest" description="Disordered" evidence="1">
    <location>
        <begin position="214"/>
        <end position="303"/>
    </location>
</feature>
<feature type="region of interest" description="Disordered" evidence="1">
    <location>
        <begin position="24"/>
        <end position="45"/>
    </location>
</feature>
<evidence type="ECO:0000256" key="1">
    <source>
        <dbReference type="SAM" id="MobiDB-lite"/>
    </source>
</evidence>
<reference evidence="3" key="2">
    <citation type="submission" date="2023-05" db="EMBL/GenBank/DDBJ databases">
        <authorList>
            <person name="Fouks B."/>
        </authorList>
    </citation>
    <scope>NUCLEOTIDE SEQUENCE</scope>
    <source>
        <strain evidence="3">Stay&amp;Tobe</strain>
        <tissue evidence="3">Testes</tissue>
    </source>
</reference>
<proteinExistence type="predicted"/>
<name>A0AAD7ZDQ6_DIPPU</name>
<evidence type="ECO:0000256" key="2">
    <source>
        <dbReference type="SAM" id="Phobius"/>
    </source>
</evidence>
<feature type="compositionally biased region" description="Pro residues" evidence="1">
    <location>
        <begin position="253"/>
        <end position="271"/>
    </location>
</feature>
<feature type="transmembrane region" description="Helical" evidence="2">
    <location>
        <begin position="178"/>
        <end position="201"/>
    </location>
</feature>
<dbReference type="EMBL" id="JASPKZ010008868">
    <property type="protein sequence ID" value="KAJ9578601.1"/>
    <property type="molecule type" value="Genomic_DNA"/>
</dbReference>
<evidence type="ECO:0000313" key="4">
    <source>
        <dbReference type="Proteomes" id="UP001233999"/>
    </source>
</evidence>